<evidence type="ECO:0000313" key="5">
    <source>
        <dbReference type="Proteomes" id="UP000242949"/>
    </source>
</evidence>
<dbReference type="InterPro" id="IPR012902">
    <property type="entry name" value="N_methyl_site"/>
</dbReference>
<evidence type="ECO:0000256" key="2">
    <source>
        <dbReference type="ARBA" id="ARBA00023287"/>
    </source>
</evidence>
<accession>A0A1G6I118</accession>
<dbReference type="InterPro" id="IPR045584">
    <property type="entry name" value="Pilin-like"/>
</dbReference>
<keyword evidence="2" id="KW-0178">Competence</keyword>
<dbReference type="PIRSF" id="PIRSF021292">
    <property type="entry name" value="Competence_ComGD"/>
    <property type="match status" value="1"/>
</dbReference>
<dbReference type="SUPFAM" id="SSF54523">
    <property type="entry name" value="Pili subunits"/>
    <property type="match status" value="1"/>
</dbReference>
<dbReference type="RefSeq" id="WP_090794642.1">
    <property type="nucleotide sequence ID" value="NZ_FMYI01000003.1"/>
</dbReference>
<feature type="transmembrane region" description="Helical" evidence="3">
    <location>
        <begin position="7"/>
        <end position="28"/>
    </location>
</feature>
<dbReference type="OrthoDB" id="1653576at2"/>
<sequence>MWIKQQSGFTLIELLLVLFIIQLTLWIGSQVSLSYYHHYQFKQWYTQFELDLLTIQKETILTDKQPIIQIYPNDHKYQIRHSPIEPPITTRDTPSNWTITMTSLNNPIYFSNHGTIRGPGRMQIKTKRATYTIIFPFGKGRSYYVKT</sequence>
<dbReference type="GO" id="GO:0030420">
    <property type="term" value="P:establishment of competence for transformation"/>
    <property type="evidence" value="ECO:0007669"/>
    <property type="project" value="UniProtKB-KW"/>
</dbReference>
<keyword evidence="3" id="KW-0812">Transmembrane</keyword>
<dbReference type="Pfam" id="PF07963">
    <property type="entry name" value="N_methyl"/>
    <property type="match status" value="1"/>
</dbReference>
<keyword evidence="3" id="KW-1133">Transmembrane helix</keyword>
<evidence type="ECO:0000313" key="4">
    <source>
        <dbReference type="EMBL" id="SDB99436.1"/>
    </source>
</evidence>
<evidence type="ECO:0000256" key="3">
    <source>
        <dbReference type="SAM" id="Phobius"/>
    </source>
</evidence>
<dbReference type="GO" id="GO:0009986">
    <property type="term" value="C:cell surface"/>
    <property type="evidence" value="ECO:0007669"/>
    <property type="project" value="UniProtKB-SubCell"/>
</dbReference>
<organism evidence="4 5">
    <name type="scientific">Pelagirhabdus alkalitolerans</name>
    <dbReference type="NCBI Taxonomy" id="1612202"/>
    <lineage>
        <taxon>Bacteria</taxon>
        <taxon>Bacillati</taxon>
        <taxon>Bacillota</taxon>
        <taxon>Bacilli</taxon>
        <taxon>Bacillales</taxon>
        <taxon>Bacillaceae</taxon>
        <taxon>Pelagirhabdus</taxon>
    </lineage>
</organism>
<dbReference type="NCBIfam" id="TIGR02532">
    <property type="entry name" value="IV_pilin_GFxxxE"/>
    <property type="match status" value="1"/>
</dbReference>
<dbReference type="EMBL" id="FMYI01000003">
    <property type="protein sequence ID" value="SDB99436.1"/>
    <property type="molecule type" value="Genomic_DNA"/>
</dbReference>
<keyword evidence="3" id="KW-0472">Membrane</keyword>
<dbReference type="STRING" id="1612202.SAMN05421734_103292"/>
<reference evidence="5" key="1">
    <citation type="submission" date="2016-09" db="EMBL/GenBank/DDBJ databases">
        <authorList>
            <person name="Varghese N."/>
            <person name="Submissions S."/>
        </authorList>
    </citation>
    <scope>NUCLEOTIDE SEQUENCE [LARGE SCALE GENOMIC DNA]</scope>
    <source>
        <strain evidence="5">S5</strain>
    </source>
</reference>
<dbReference type="InterPro" id="IPR016785">
    <property type="entry name" value="ComGD"/>
</dbReference>
<name>A0A1G6I118_9BACI</name>
<keyword evidence="5" id="KW-1185">Reference proteome</keyword>
<evidence type="ECO:0000256" key="1">
    <source>
        <dbReference type="ARBA" id="ARBA00004241"/>
    </source>
</evidence>
<comment type="subcellular location">
    <subcellularLocation>
        <location evidence="1">Cell surface</location>
    </subcellularLocation>
</comment>
<protein>
    <submittedName>
        <fullName evidence="4">Competence protein ComGD</fullName>
    </submittedName>
</protein>
<dbReference type="Proteomes" id="UP000242949">
    <property type="component" value="Unassembled WGS sequence"/>
</dbReference>
<dbReference type="AlphaFoldDB" id="A0A1G6I118"/>
<gene>
    <name evidence="4" type="ORF">SAMN05421734_103292</name>
</gene>
<dbReference type="NCBIfam" id="NF040982">
    <property type="entry name" value="ComGD"/>
    <property type="match status" value="1"/>
</dbReference>
<proteinExistence type="predicted"/>